<proteinExistence type="predicted"/>
<reference evidence="3" key="1">
    <citation type="journal article" date="2015" name="BMC Genomics">
        <title>Draft genome of a commonly misdiagnosed multidrug resistant pathogen Candida auris.</title>
        <authorList>
            <person name="Chatterjee S."/>
            <person name="Alampalli S.V."/>
            <person name="Nageshan R.K."/>
            <person name="Chettiar S.T."/>
            <person name="Joshi S."/>
            <person name="Tatu U.S."/>
        </authorList>
    </citation>
    <scope>NUCLEOTIDE SEQUENCE [LARGE SCALE GENOMIC DNA]</scope>
    <source>
        <strain evidence="3">6684</strain>
    </source>
</reference>
<feature type="transmembrane region" description="Helical" evidence="1">
    <location>
        <begin position="63"/>
        <end position="86"/>
    </location>
</feature>
<accession>A0A0L0P3A9</accession>
<evidence type="ECO:0000313" key="3">
    <source>
        <dbReference type="Proteomes" id="UP000037122"/>
    </source>
</evidence>
<gene>
    <name evidence="2" type="ORF">QG37_02245</name>
</gene>
<dbReference type="Proteomes" id="UP000037122">
    <property type="component" value="Unassembled WGS sequence"/>
</dbReference>
<dbReference type="EMBL" id="LGST01000017">
    <property type="protein sequence ID" value="KNE00715.1"/>
    <property type="molecule type" value="Genomic_DNA"/>
</dbReference>
<dbReference type="VEuPathDB" id="FungiDB:QG37_02245"/>
<protein>
    <submittedName>
        <fullName evidence="2">Uncharacterized protein</fullName>
    </submittedName>
</protein>
<organism evidence="2 3">
    <name type="scientific">Candidozyma auris</name>
    <name type="common">Yeast</name>
    <name type="synonym">Candida auris</name>
    <dbReference type="NCBI Taxonomy" id="498019"/>
    <lineage>
        <taxon>Eukaryota</taxon>
        <taxon>Fungi</taxon>
        <taxon>Dikarya</taxon>
        <taxon>Ascomycota</taxon>
        <taxon>Saccharomycotina</taxon>
        <taxon>Pichiomycetes</taxon>
        <taxon>Metschnikowiaceae</taxon>
        <taxon>Candidozyma</taxon>
    </lineage>
</organism>
<evidence type="ECO:0000256" key="1">
    <source>
        <dbReference type="SAM" id="Phobius"/>
    </source>
</evidence>
<comment type="caution">
    <text evidence="2">The sequence shown here is derived from an EMBL/GenBank/DDBJ whole genome shotgun (WGS) entry which is preliminary data.</text>
</comment>
<name>A0A0L0P3A9_CANAR</name>
<keyword evidence="1" id="KW-0812">Transmembrane</keyword>
<sequence length="87" mass="9957">MWDGNEFATFAKMLLREFSPKLIHVARMSRDSSCAYHHWDIRSDILLIIIVIIFGNASEKHMFSFTLCHAYSVNCGILTVALLGAYF</sequence>
<evidence type="ECO:0000313" key="2">
    <source>
        <dbReference type="EMBL" id="KNE00715.1"/>
    </source>
</evidence>
<dbReference type="AlphaFoldDB" id="A0A0L0P3A9"/>
<keyword evidence="1" id="KW-1133">Transmembrane helix</keyword>
<keyword evidence="1" id="KW-0472">Membrane</keyword>
<feature type="transmembrane region" description="Helical" evidence="1">
    <location>
        <begin position="39"/>
        <end position="57"/>
    </location>
</feature>